<dbReference type="Proteomes" id="UP000444721">
    <property type="component" value="Unassembled WGS sequence"/>
</dbReference>
<organism evidence="1 2">
    <name type="scientific">Naegleria fowleri</name>
    <name type="common">Brain eating amoeba</name>
    <dbReference type="NCBI Taxonomy" id="5763"/>
    <lineage>
        <taxon>Eukaryota</taxon>
        <taxon>Discoba</taxon>
        <taxon>Heterolobosea</taxon>
        <taxon>Tetramitia</taxon>
        <taxon>Eutetramitia</taxon>
        <taxon>Vahlkampfiidae</taxon>
        <taxon>Naegleria</taxon>
    </lineage>
</organism>
<dbReference type="OMA" id="NDRNELW"/>
<reference evidence="1 2" key="1">
    <citation type="journal article" date="2019" name="Sci. Rep.">
        <title>Nanopore sequencing improves the draft genome of the human pathogenic amoeba Naegleria fowleri.</title>
        <authorList>
            <person name="Liechti N."/>
            <person name="Schurch N."/>
            <person name="Bruggmann R."/>
            <person name="Wittwer M."/>
        </authorList>
    </citation>
    <scope>NUCLEOTIDE SEQUENCE [LARGE SCALE GENOMIC DNA]</scope>
    <source>
        <strain evidence="1 2">ATCC 30894</strain>
    </source>
</reference>
<dbReference type="EMBL" id="VFQX01000028">
    <property type="protein sequence ID" value="KAF0978959.1"/>
    <property type="molecule type" value="Genomic_DNA"/>
</dbReference>
<protein>
    <submittedName>
        <fullName evidence="1">Uncharacterized protein</fullName>
    </submittedName>
</protein>
<gene>
    <name evidence="1" type="ORF">FDP41_002029</name>
</gene>
<dbReference type="VEuPathDB" id="AmoebaDB:NF0057070"/>
<accession>A0A6A5C194</accession>
<dbReference type="GeneID" id="68109247"/>
<dbReference type="OrthoDB" id="10361332at2759"/>
<dbReference type="Pfam" id="PF13540">
    <property type="entry name" value="RCC1_2"/>
    <property type="match status" value="1"/>
</dbReference>
<proteinExistence type="predicted"/>
<dbReference type="VEuPathDB" id="AmoebaDB:FDP41_002029"/>
<dbReference type="SUPFAM" id="SSF50985">
    <property type="entry name" value="RCC1/BLIP-II"/>
    <property type="match status" value="1"/>
</dbReference>
<dbReference type="InterPro" id="IPR009091">
    <property type="entry name" value="RCC1/BLIP-II"/>
</dbReference>
<comment type="caution">
    <text evidence="1">The sequence shown here is derived from an EMBL/GenBank/DDBJ whole genome shotgun (WGS) entry which is preliminary data.</text>
</comment>
<dbReference type="VEuPathDB" id="AmoebaDB:NfTy_033860"/>
<keyword evidence="2" id="KW-1185">Reference proteome</keyword>
<dbReference type="RefSeq" id="XP_044563672.1">
    <property type="nucleotide sequence ID" value="XM_044705179.1"/>
</dbReference>
<dbReference type="AlphaFoldDB" id="A0A6A5C194"/>
<evidence type="ECO:0000313" key="1">
    <source>
        <dbReference type="EMBL" id="KAF0978959.1"/>
    </source>
</evidence>
<sequence length="408" mass="46357">MSNHFLYACTFDSSDLPFDLHQTGCFFHVVLDFNYKLMFGGDRRIYFLNEKDELVILVSANEPVKIGTRGKRTTVHLIPMNTPFQKRTLTLDTNIWNFKSEYPHFHPTGFYRNLSDLYVVDMVNCDMILRLEPELKIFKFQSSKISKVISGPLGNCFLVQTTDKRLHNLKDGTTTSLDFNIAFGCSFGGGYIVVSEDKKVYVVDTSSYVLAGIKRLTSSIPSSETTSSSLQFVDLPELKKDVIDVKCGYYHAIFLTARGKVFVCGYDNMQQCSLGVVHHSESFCPLTELKIDYGFATKIGSFSRGNYVINEKNQVFFIAEMFADFSEKTHSLKFVQQFNLDTLNSECLKHDLHVYGTLNDVVTTGWQCCISHNPNFSHGKTLKYMLCNLKVLSQQDIGTISDISFQMN</sequence>
<evidence type="ECO:0000313" key="2">
    <source>
        <dbReference type="Proteomes" id="UP000444721"/>
    </source>
</evidence>
<name>A0A6A5C194_NAEFO</name>
<dbReference type="Gene3D" id="2.130.10.30">
    <property type="entry name" value="Regulator of chromosome condensation 1/beta-lactamase-inhibitor protein II"/>
    <property type="match status" value="1"/>
</dbReference>